<reference evidence="2 3" key="1">
    <citation type="journal article" date="2018" name="Proc. Natl. Acad. Sci. U.S.A.">
        <title>Draft genome sequence of Camellia sinensis var. sinensis provides insights into the evolution of the tea genome and tea quality.</title>
        <authorList>
            <person name="Wei C."/>
            <person name="Yang H."/>
            <person name="Wang S."/>
            <person name="Zhao J."/>
            <person name="Liu C."/>
            <person name="Gao L."/>
            <person name="Xia E."/>
            <person name="Lu Y."/>
            <person name="Tai Y."/>
            <person name="She G."/>
            <person name="Sun J."/>
            <person name="Cao H."/>
            <person name="Tong W."/>
            <person name="Gao Q."/>
            <person name="Li Y."/>
            <person name="Deng W."/>
            <person name="Jiang X."/>
            <person name="Wang W."/>
            <person name="Chen Q."/>
            <person name="Zhang S."/>
            <person name="Li H."/>
            <person name="Wu J."/>
            <person name="Wang P."/>
            <person name="Li P."/>
            <person name="Shi C."/>
            <person name="Zheng F."/>
            <person name="Jian J."/>
            <person name="Huang B."/>
            <person name="Shan D."/>
            <person name="Shi M."/>
            <person name="Fang C."/>
            <person name="Yue Y."/>
            <person name="Li F."/>
            <person name="Li D."/>
            <person name="Wei S."/>
            <person name="Han B."/>
            <person name="Jiang C."/>
            <person name="Yin Y."/>
            <person name="Xia T."/>
            <person name="Zhang Z."/>
            <person name="Bennetzen J.L."/>
            <person name="Zhao S."/>
            <person name="Wan X."/>
        </authorList>
    </citation>
    <scope>NUCLEOTIDE SEQUENCE [LARGE SCALE GENOMIC DNA]</scope>
    <source>
        <strain evidence="3">cv. Shuchazao</strain>
        <tissue evidence="2">Leaf</tissue>
    </source>
</reference>
<keyword evidence="1" id="KW-0812">Transmembrane</keyword>
<gene>
    <name evidence="2" type="ORF">TEA_014462</name>
</gene>
<comment type="caution">
    <text evidence="2">The sequence shown here is derived from an EMBL/GenBank/DDBJ whole genome shotgun (WGS) entry which is preliminary data.</text>
</comment>
<proteinExistence type="predicted"/>
<evidence type="ECO:0000313" key="3">
    <source>
        <dbReference type="Proteomes" id="UP000306102"/>
    </source>
</evidence>
<evidence type="ECO:0000256" key="1">
    <source>
        <dbReference type="SAM" id="Phobius"/>
    </source>
</evidence>
<keyword evidence="3" id="KW-1185">Reference proteome</keyword>
<protein>
    <submittedName>
        <fullName evidence="2">Uncharacterized protein</fullName>
    </submittedName>
</protein>
<evidence type="ECO:0000313" key="2">
    <source>
        <dbReference type="EMBL" id="THG16599.1"/>
    </source>
</evidence>
<dbReference type="Proteomes" id="UP000306102">
    <property type="component" value="Unassembled WGS sequence"/>
</dbReference>
<sequence>MVHITIGSQALDELFGEFKQPSTTAGQKVQKVQVEDIQISNDGSTAAINDYNGSKGQKVQKVQVEDIQICNNGVEDIQIVFLLLVSWIVFGAAPYYLYVLLAGCAGAYLEMLWVECCCQAGFLVGRRVEFGEVLHTGFAVCVMRDVIPAASVFGSSWTNWQQIFAHTSPPRPISSRPPLAVAKSPSLASSNVKVTLVMLTATTIQFTRLVVLYGGDVIVDYAFIDDDEDHNDKRLLWRWIWILEPPRVVDDKDTTEEKKEDEGWYFCTLEGQSEPLAAMGNNSIQDGSFCASQGQSQPPLAIGNHSIQGVTVYTSQGQSQPPFIMGSNYVEGHGHGAYISQSRPVFQTQPPFAMGHTSVHHVMYPTYDGSNTSQSMPVVYPTQTSFQELLRGITVQHFAVQMSQALHSPVDSHVQGHP</sequence>
<feature type="transmembrane region" description="Helical" evidence="1">
    <location>
        <begin position="79"/>
        <end position="109"/>
    </location>
</feature>
<organism evidence="2 3">
    <name type="scientific">Camellia sinensis var. sinensis</name>
    <name type="common">China tea</name>
    <dbReference type="NCBI Taxonomy" id="542762"/>
    <lineage>
        <taxon>Eukaryota</taxon>
        <taxon>Viridiplantae</taxon>
        <taxon>Streptophyta</taxon>
        <taxon>Embryophyta</taxon>
        <taxon>Tracheophyta</taxon>
        <taxon>Spermatophyta</taxon>
        <taxon>Magnoliopsida</taxon>
        <taxon>eudicotyledons</taxon>
        <taxon>Gunneridae</taxon>
        <taxon>Pentapetalae</taxon>
        <taxon>asterids</taxon>
        <taxon>Ericales</taxon>
        <taxon>Theaceae</taxon>
        <taxon>Camellia</taxon>
    </lineage>
</organism>
<dbReference type="EMBL" id="SDRB02003990">
    <property type="protein sequence ID" value="THG16599.1"/>
    <property type="molecule type" value="Genomic_DNA"/>
</dbReference>
<keyword evidence="1" id="KW-1133">Transmembrane helix</keyword>
<keyword evidence="1" id="KW-0472">Membrane</keyword>
<name>A0A4S4EJ75_CAMSN</name>
<accession>A0A4S4EJ75</accession>
<dbReference type="AlphaFoldDB" id="A0A4S4EJ75"/>